<accession>A0A231S5C5</accession>
<evidence type="ECO:0000313" key="2">
    <source>
        <dbReference type="Proteomes" id="UP000036202"/>
    </source>
</evidence>
<organism evidence="1 2">
    <name type="scientific">Priestia filamentosa</name>
    <dbReference type="NCBI Taxonomy" id="1402861"/>
    <lineage>
        <taxon>Bacteria</taxon>
        <taxon>Bacillati</taxon>
        <taxon>Bacillota</taxon>
        <taxon>Bacilli</taxon>
        <taxon>Bacillales</taxon>
        <taxon>Bacillaceae</taxon>
        <taxon>Priestia</taxon>
    </lineage>
</organism>
<dbReference type="Proteomes" id="UP000036202">
    <property type="component" value="Chromosome"/>
</dbReference>
<reference evidence="2" key="2">
    <citation type="submission" date="2015-06" db="EMBL/GenBank/DDBJ databases">
        <title>Genome Sequence of Bacillus endophyticus and Analysis of its Companion Mechanism in the Ketogulonigenium vulgare-Bacillus strain Consortium.</title>
        <authorList>
            <person name="Jia N."/>
            <person name="Du J."/>
            <person name="Ding M.-Z."/>
            <person name="Gao F."/>
            <person name="Yuan Y.-J."/>
        </authorList>
    </citation>
    <scope>NUCLEOTIDE SEQUENCE [LARGE SCALE GENOMIC DNA]</scope>
    <source>
        <strain evidence="2">Hbe603</strain>
    </source>
</reference>
<sequence length="83" mass="10153">MRRKDNPSFTMIDFSITLIKKGMFLLWSIPFFVFIDTFFYKINNILCINPHLFGEYLICMIDYFSKEGLRWKIRRSQQKMELL</sequence>
<accession>A0A0H4KP18</accession>
<evidence type="ECO:0000313" key="1">
    <source>
        <dbReference type="EMBL" id="AKO94646.1"/>
    </source>
</evidence>
<protein>
    <submittedName>
        <fullName evidence="1">Uncharacterized protein</fullName>
    </submittedName>
</protein>
<gene>
    <name evidence="1" type="ORF">BEH_22655</name>
</gene>
<proteinExistence type="predicted"/>
<reference evidence="1 2" key="1">
    <citation type="journal article" date="2015" name="PLoS ONE">
        <title>Genome Sequence of Bacillus endophyticus and Analysis of Its Companion Mechanism in the Ketogulonigenium vulgare-Bacillus Strain Consortium.</title>
        <authorList>
            <person name="Jia N."/>
            <person name="Du J."/>
            <person name="Ding M.Z."/>
            <person name="Gao F."/>
            <person name="Yuan Y.J."/>
        </authorList>
    </citation>
    <scope>NUCLEOTIDE SEQUENCE [LARGE SCALE GENOMIC DNA]</scope>
    <source>
        <strain evidence="1 2">Hbe603</strain>
    </source>
</reference>
<keyword evidence="2" id="KW-1185">Reference proteome</keyword>
<dbReference type="EMBL" id="CP011974">
    <property type="protein sequence ID" value="AKO94646.1"/>
    <property type="molecule type" value="Genomic_DNA"/>
</dbReference>
<dbReference type="KEGG" id="beo:BEH_22655"/>
<name>A0A0H4KP18_9BACI</name>
<dbReference type="AlphaFoldDB" id="A0A0H4KP18"/>